<dbReference type="RefSeq" id="WP_105021447.1">
    <property type="nucleotide sequence ID" value="NZ_MSCM01000001.1"/>
</dbReference>
<organism evidence="5 6">
    <name type="scientific">Polaribacter glomeratus</name>
    <dbReference type="NCBI Taxonomy" id="102"/>
    <lineage>
        <taxon>Bacteria</taxon>
        <taxon>Pseudomonadati</taxon>
        <taxon>Bacteroidota</taxon>
        <taxon>Flavobacteriia</taxon>
        <taxon>Flavobacteriales</taxon>
        <taxon>Flavobacteriaceae</taxon>
    </lineage>
</organism>
<evidence type="ECO:0000256" key="3">
    <source>
        <dbReference type="ARBA" id="ARBA00022801"/>
    </source>
</evidence>
<keyword evidence="6" id="KW-1185">Reference proteome</keyword>
<sequence>MKKKIFFILLVLFYNFTISNTIFSLKDKVEDGFGTVKDQENKTDLKLLTWNIQDLGGTKNSSEISFIAQIIKNYDIIAIQEVVAKDPKGAQAIAKIVSELNRLGSKWDYSISKPTKSPSSYISERYAYIWKTSKLRLLKKPALDVLLQDAIEREPYLVKFEIIKNKKIVYFINMHARVYSRNPEMEIAHFKKYPERLQTDAIFILGDFNLDENHTVWNPLYKMGFKPAIKNTATTLKRKCKNGSYVNHSIDNIYYNTNKITFVKSGVLDFVTSCANLESARKISDHLPVFLELTFKMTDLN</sequence>
<evidence type="ECO:0000256" key="2">
    <source>
        <dbReference type="ARBA" id="ARBA00022722"/>
    </source>
</evidence>
<gene>
    <name evidence="5" type="ORF">BTO16_10075</name>
</gene>
<dbReference type="PANTHER" id="PTHR11371">
    <property type="entry name" value="DEOXYRIBONUCLEASE"/>
    <property type="match status" value="1"/>
</dbReference>
<comment type="similarity">
    <text evidence="1">Belongs to the DNase I family.</text>
</comment>
<feature type="domain" description="Endonuclease/exonuclease/phosphatase" evidence="4">
    <location>
        <begin position="48"/>
        <end position="286"/>
    </location>
</feature>
<dbReference type="PANTHER" id="PTHR11371:SF31">
    <property type="entry name" value="EXTRACELLULAR NUCLEASE"/>
    <property type="match status" value="1"/>
</dbReference>
<dbReference type="InterPro" id="IPR036691">
    <property type="entry name" value="Endo/exonu/phosph_ase_sf"/>
</dbReference>
<evidence type="ECO:0000313" key="6">
    <source>
        <dbReference type="Proteomes" id="UP000239068"/>
    </source>
</evidence>
<dbReference type="GO" id="GO:0006308">
    <property type="term" value="P:DNA catabolic process"/>
    <property type="evidence" value="ECO:0007669"/>
    <property type="project" value="InterPro"/>
</dbReference>
<evidence type="ECO:0000256" key="1">
    <source>
        <dbReference type="ARBA" id="ARBA00007359"/>
    </source>
</evidence>
<dbReference type="Pfam" id="PF03372">
    <property type="entry name" value="Exo_endo_phos"/>
    <property type="match status" value="1"/>
</dbReference>
<dbReference type="InterPro" id="IPR005135">
    <property type="entry name" value="Endo/exonuclease/phosphatase"/>
</dbReference>
<proteinExistence type="inferred from homology"/>
<evidence type="ECO:0000313" key="5">
    <source>
        <dbReference type="EMBL" id="PQJ82902.1"/>
    </source>
</evidence>
<comment type="caution">
    <text evidence="5">The sequence shown here is derived from an EMBL/GenBank/DDBJ whole genome shotgun (WGS) entry which is preliminary data.</text>
</comment>
<dbReference type="GO" id="GO:0004536">
    <property type="term" value="F:DNA nuclease activity"/>
    <property type="evidence" value="ECO:0007669"/>
    <property type="project" value="InterPro"/>
</dbReference>
<name>A0A2S7WZV7_9FLAO</name>
<reference evidence="5 6" key="1">
    <citation type="submission" date="2016-12" db="EMBL/GenBank/DDBJ databases">
        <title>Trade-off between light-utilization and light-protection in marine flavobacteria.</title>
        <authorList>
            <person name="Kumagai Y."/>
            <person name="Yoshizawa S."/>
            <person name="Kogure K."/>
            <person name="Iwasaki W."/>
        </authorList>
    </citation>
    <scope>NUCLEOTIDE SEQUENCE [LARGE SCALE GENOMIC DNA]</scope>
    <source>
        <strain evidence="5 6">ATCC 43844</strain>
    </source>
</reference>
<dbReference type="OrthoDB" id="5500612at2"/>
<dbReference type="InterPro" id="IPR016202">
    <property type="entry name" value="DNase_I"/>
</dbReference>
<dbReference type="GO" id="GO:0016787">
    <property type="term" value="F:hydrolase activity"/>
    <property type="evidence" value="ECO:0007669"/>
    <property type="project" value="UniProtKB-KW"/>
</dbReference>
<dbReference type="Gene3D" id="3.60.10.10">
    <property type="entry name" value="Endonuclease/exonuclease/phosphatase"/>
    <property type="match status" value="1"/>
</dbReference>
<dbReference type="AlphaFoldDB" id="A0A2S7WZV7"/>
<keyword evidence="2" id="KW-0540">Nuclease</keyword>
<dbReference type="SMART" id="SM00476">
    <property type="entry name" value="DNaseIc"/>
    <property type="match status" value="1"/>
</dbReference>
<evidence type="ECO:0000259" key="4">
    <source>
        <dbReference type="Pfam" id="PF03372"/>
    </source>
</evidence>
<protein>
    <recommendedName>
        <fullName evidence="4">Endonuclease/exonuclease/phosphatase domain-containing protein</fullName>
    </recommendedName>
</protein>
<dbReference type="SUPFAM" id="SSF56219">
    <property type="entry name" value="DNase I-like"/>
    <property type="match status" value="1"/>
</dbReference>
<keyword evidence="3" id="KW-0378">Hydrolase</keyword>
<accession>A0A2S7WZV7</accession>
<dbReference type="EMBL" id="MSCM01000001">
    <property type="protein sequence ID" value="PQJ82902.1"/>
    <property type="molecule type" value="Genomic_DNA"/>
</dbReference>
<dbReference type="Proteomes" id="UP000239068">
    <property type="component" value="Unassembled WGS sequence"/>
</dbReference>
<dbReference type="CDD" id="cd10283">
    <property type="entry name" value="MnuA_DNase1-like"/>
    <property type="match status" value="1"/>
</dbReference>